<dbReference type="PROSITE" id="PS50297">
    <property type="entry name" value="ANK_REP_REGION"/>
    <property type="match status" value="19"/>
</dbReference>
<dbReference type="Gene3D" id="3.80.10.10">
    <property type="entry name" value="Ribonuclease Inhibitor"/>
    <property type="match status" value="2"/>
</dbReference>
<evidence type="ECO:0000313" key="5">
    <source>
        <dbReference type="EnsemblPlants" id="OMERI02G17080.1"/>
    </source>
</evidence>
<accession>A0A0E0CKQ0</accession>
<feature type="repeat" description="ANK" evidence="1">
    <location>
        <begin position="937"/>
        <end position="969"/>
    </location>
</feature>
<dbReference type="SUPFAM" id="SSF48403">
    <property type="entry name" value="Ankyrin repeat"/>
    <property type="match status" value="6"/>
</dbReference>
<feature type="repeat" description="ANK" evidence="1">
    <location>
        <begin position="872"/>
        <end position="904"/>
    </location>
</feature>
<dbReference type="PRINTS" id="PR01415">
    <property type="entry name" value="ANKYRIN"/>
</dbReference>
<evidence type="ECO:0000256" key="3">
    <source>
        <dbReference type="SAM" id="MobiDB-lite"/>
    </source>
</evidence>
<dbReference type="SUPFAM" id="SSF81383">
    <property type="entry name" value="F-box domain"/>
    <property type="match status" value="2"/>
</dbReference>
<feature type="repeat" description="ANK" evidence="1">
    <location>
        <begin position="904"/>
        <end position="936"/>
    </location>
</feature>
<dbReference type="Pfam" id="PF08387">
    <property type="entry name" value="FBD"/>
    <property type="match status" value="2"/>
</dbReference>
<reference evidence="5" key="1">
    <citation type="submission" date="2015-04" db="UniProtKB">
        <authorList>
            <consortium name="EnsemblPlants"/>
        </authorList>
    </citation>
    <scope>IDENTIFICATION</scope>
</reference>
<evidence type="ECO:0000259" key="4">
    <source>
        <dbReference type="PROSITE" id="PS50181"/>
    </source>
</evidence>
<dbReference type="InterPro" id="IPR051616">
    <property type="entry name" value="Cul2-RING_E3_ligase_SR"/>
</dbReference>
<feature type="repeat" description="ANK" evidence="1">
    <location>
        <begin position="3294"/>
        <end position="3326"/>
    </location>
</feature>
<dbReference type="eggNOG" id="KOG0548">
    <property type="taxonomic scope" value="Eukaryota"/>
</dbReference>
<feature type="repeat" description="ANK" evidence="1">
    <location>
        <begin position="1769"/>
        <end position="1801"/>
    </location>
</feature>
<feature type="region of interest" description="Disordered" evidence="3">
    <location>
        <begin position="1"/>
        <end position="21"/>
    </location>
</feature>
<dbReference type="InterPro" id="IPR006566">
    <property type="entry name" value="FBD"/>
</dbReference>
<evidence type="ECO:0000313" key="6">
    <source>
        <dbReference type="Proteomes" id="UP000008021"/>
    </source>
</evidence>
<feature type="repeat" description="ANK" evidence="1">
    <location>
        <begin position="3229"/>
        <end position="3261"/>
    </location>
</feature>
<dbReference type="Gene3D" id="1.25.40.20">
    <property type="entry name" value="Ankyrin repeat-containing domain"/>
    <property type="match status" value="7"/>
</dbReference>
<dbReference type="SUPFAM" id="SSF52047">
    <property type="entry name" value="RNI-like"/>
    <property type="match status" value="2"/>
</dbReference>
<sequence>MASLALARPTKPDVSPVREERVESFHERRRSRMRMTTNENPDGMVEKLLFDAAHNGDLYIVRGMATLLDEGRGRIGEAVQAARVRGAPMGEMGALHLAAGKGRLEVCRYLIEELRLDVDDADHEGRTALIIATLCKHLSTVKYLLDHGADVNKASHDGRTPLHYATHLGDCGTVQLLLSKGACVDTVANCGTPLHVAASKGKDGAMKILLDHNADFNKMVDGHLTPLATAIAAGELKCVNLLIEAGAVVSGDRISTAAKGGSNECNYSMEETGANRNISDNGEPVSKRKATELKSLGNKAVEKKDYLSATGFYSKDYESACETLYDGFKLDPGNSEMEDALREVLESLKTSASTEARFPESTAGGWMQHMLFEAAHNGDLDLVRGMAMLLVEGRGRLGEAVQAARLRGTGTLDGMGALHIAASKGRLEVCRYLIEELRLDVDDTDQEGRTPLIIALVFNHVSTVECLLDCGADAYKASHNSLTPIHFATCLGECGMVQLLLAKGACVDPVAYCGTPLHVAATEGRDGAMKILLDHNADFNKMVDGLTPLDTAMDAGELKCINLLIKVGAVVSEDRMLTAENSGSTECFNYLMEETGANCNISDNGEPVNKRKATDLKSLGNKAVEKKDYLSATGFYSKALDLYPDDATLFSNRSLCWHRMGDGSKALLDAHECRKLRSDWPKAYYRLGAALMLLKDYESACEALHNGFKLDPGNSEIEDAFREALESLKTSASTEASQRPPPAAPVPLSPRQEMLLEEASDGDLGFLKRVVRSLDGGRGRQAEAVEAVRECGAGALHLAAGAGKLAVCRYLVEELRVDANAFYDQGPHPLTRSHTRERHCETPLAYAVNGANIATVRYLLDHGAHPDKVDNKGFTPLHFAAEEGYCNIVELLLAKGAQVDSMSVRGTPLHLAATNGQHRVVEILLDHNADCNKIVSAVYTPLLVAIYGSSLKCVKLLIKAGADVNGVGNITPLIASVGSTEIMKCLLEAGADPNVPDEFGRMPIEFAVRCGTLKDVNILFPLTSPMPTVPDWSVRGIIRHVNTLPGQKDYESGLEKEVAGLKLQGVEALKRQDYLAASDLYTKDPSVPPPAGLLGSFGRKENPGLDGIALAAWASPADELPPQSNPETPHREGEESLCFLHMGDGDKAYGDAYTCRMMRPDWPKACCRQGAALMLLKEYQKACDALLDGFKLDPGNSEIENALSMDHMRSSMQRGGLPPEMLEVGMELMRILVGDSIPDPPVSTLPRLAPTAAARAPADGVDRISRLPDELLRDVVSRLPARDGARTAALSTRWRGVWRSVPLALVDAHLAPEGRGGGGVVAAVSSVLAAHPGPFRCAHLTTTSMEAHRGEVARWLEALAAKGVQELVFVNRPWPLDLRLPAALFGCSSLTRLHVGVWRLPDTRAVPRGAAFPHLREMVLSCVVMEDRDLAFLLDRSPALEKLAIITCQDGARVRLASRSLRILQVCLTVVNYVDVVDAPRLERLMLWMTSKHRSCLSSMVKIRNAPKLRSLGFMEPGMHELEIGNTIIQAGMKLSPSTVVRSVKILALEVKFAVRDEARMLPSFLKCFPNVETLHIHSAVEDEPTGKSKLNLKFWQDAGPIECVQHHIKKVIMREFRGTKSELTFLKFVAERARKLERMVVVVTNGCFCSSGCQGDTQAQMETLMASAKWASEGSKLVAFENPHSQVGTPAWSFRFAFNFDWSDPFDYGYDQASLGEPVSKRKATELKSLGNKAVEKKDYLSATGFYRYCNIVELLLAKGAQVDSMSVRGTPLHLAATNGQHRVVEILLDHNADCNKIVSAVYTPLLVAIYGSSLKCVKLLIKAGADVNGVGNITPLIASVGSTEIMKCLLEAGADPNVPDEFGRMPIEFAVRCGTLKDVNILFPLTSPMPTVPDWSVRGIIRHVNTLPGQKDYESGLEKEVAGLKLQGVEALKRQDYLAASDLYTKDPSVPPPAGLLGSFGRKENPGLDGIALAAWASPADELPPQSNPETPHREGEESLCFLHMGDGDKAYGDAYTCRMMRPDWPKACCRQGAALMLLKEYQKACDALLDGFKLDPGNSEIENALSMDHMRSSMQRGGLPPEMLEVGMELMRILVGDSIPDPPVSTLPRLAPTAAARAPADGVDRISRLPDELLRDVVSRLPARDGARTAALSTRWRGVWRSVPLALVDAHLAPEGRGGGGVVAAVSSVLAAHPGPFRCAHLTTTSMEAHRGEVARWLEALAAKGVQELVFVNRPWPLDLRLPAALFGCSSLTRLHVGVWRLPDTRAVPRGAAFPHLREMVLSCVVMEDRDLAFLLDRSPALEKLAIITCQDGARVRLASRSLRILQVCLTVVNYVDVVDAPRLERLMLWMTSKHRSCLSSMVKIRNAPKLRSLGFMEPGMHELEIGNTIIQAGMKLSPSTVVRSVKILALEVKFAVRDEARMLPSFLKCFPNVETLHIHSAVEDEPTGKSKLNLKFWQDAGPIECVQHHIKKVIMREFRGTKSELTFLKFVAERARKLERMVVVVTNGCFCSSGCQGDTQAQMETLMASAKWASEGSKLVAFENPHSQVGTPAWSFRFAFNFDWSDPFDYGYDQASLGEPVSKRKATELKSLGNKAVEKKDYLSATGFYSQAVDLYPDDATLFSNRSLCWHHMGDGHKALLDAYECRKLRPDWLKAYYRQGAALMLLKDYESACETLYDGFKLDPGNSEMEDPRAPTRRLLQAAADGDLAAFKSKPSYSLPVFSCCLSVLRLVELPGAGADRSLRLIDAVVVVVARAGIAGKLDCGGKGRLRETVEGVRDRGAGALHVASGRGMLAVCSYLVEELQVDVDAADDSGDTPLAYAVRGRSIDGVKYLLDHGANPDKPDNKGYTPLHVAAIKGECEIAKILLSRGAHVDSFSSHGTPLHLSAFCQQDGVMKILLDHHADFNKLLKPVFTPLIMALNASSLKCVELLLKAGADVKGVGTVTPLITAANNGQTDFYKCLLEAGADPNVPDEFGHLPIELAAYNNRRKDVEILLPATSRIPSVCDWSVDGDDPMYKMSPADMKLAASEAYRRQDYITAMKLYTRLTDICPHDATLFSNRSLCWLKMGAGVNALQDAQICRLMHSDWSKACYLEGAAQMLLKDFEKACDAFFDGLKLDPASDEIAEALRKSFESLKISHAAKVGPGVPQQLLIQSAAAGDLPAFKKFARMLDGGKGRLKEAVEAVKNRSAGALHQAARYGRTAMCAYMVEELQVDIDAADELGATPLGYAIYGGIVDTVSYLPDHGANPDKPNEKGCTPLHLAVEQGHCEIVKVLLVKGANVDSSSDHGTPLHVAASKSQDGCMKILLDHHADCNKTFSTVCTPLIAAMMGRSLKCCKLLIEAGADVKGVGTFTPLIVAATEGLTDFYKCLLEGGADPDVPDKFGFLPIEIAARQNRWKDVEILLPVTSRIPSVHDWSVDGMITYVNKQVEVDPFFKIRPADLRLEGNRAYMRKDYLTAAKLYNMAIEHDPEDMTVYSNTSVCWLKMGKGMNALETAQVCRILRPDWPKGCYREGTAHMFLKDYEKACNAFLDGFKLDPANIEIENALREALKSLKASRAA</sequence>
<reference evidence="5" key="2">
    <citation type="submission" date="2018-05" db="EMBL/GenBank/DDBJ databases">
        <title>OmerRS3 (Oryza meridionalis Reference Sequence Version 3).</title>
        <authorList>
            <person name="Zhang J."/>
            <person name="Kudrna D."/>
            <person name="Lee S."/>
            <person name="Talag J."/>
            <person name="Welchert J."/>
            <person name="Wing R.A."/>
        </authorList>
    </citation>
    <scope>NUCLEOTIDE SEQUENCE [LARGE SCALE GENOMIC DNA]</scope>
    <source>
        <strain evidence="5">cv. OR44</strain>
    </source>
</reference>
<dbReference type="EnsemblPlants" id="OMERI02G17080.1">
    <property type="protein sequence ID" value="OMERI02G17080.1"/>
    <property type="gene ID" value="OMERI02G17080"/>
</dbReference>
<feature type="repeat" description="ANK" evidence="1">
    <location>
        <begin position="480"/>
        <end position="512"/>
    </location>
</feature>
<dbReference type="Proteomes" id="UP000008021">
    <property type="component" value="Chromosome 2"/>
</dbReference>
<dbReference type="SMART" id="SM00248">
    <property type="entry name" value="ANK"/>
    <property type="match status" value="31"/>
</dbReference>
<dbReference type="InterPro" id="IPR002110">
    <property type="entry name" value="Ankyrin_rpt"/>
</dbReference>
<feature type="repeat" description="ANK" evidence="1">
    <location>
        <begin position="124"/>
        <end position="156"/>
    </location>
</feature>
<dbReference type="InterPro" id="IPR011990">
    <property type="entry name" value="TPR-like_helical_dom_sf"/>
</dbReference>
<dbReference type="Gene3D" id="1.25.40.10">
    <property type="entry name" value="Tetratricopeptide repeat domain"/>
    <property type="match status" value="6"/>
</dbReference>
<dbReference type="InterPro" id="IPR055411">
    <property type="entry name" value="LRR_FXL15/At3g58940/PEG3-like"/>
</dbReference>
<dbReference type="InterPro" id="IPR001810">
    <property type="entry name" value="F-box_dom"/>
</dbReference>
<dbReference type="SMART" id="SM00256">
    <property type="entry name" value="FBOX"/>
    <property type="match status" value="2"/>
</dbReference>
<dbReference type="PANTHER" id="PTHR46224">
    <property type="entry name" value="ANKYRIN REPEAT FAMILY PROTEIN"/>
    <property type="match status" value="1"/>
</dbReference>
<dbReference type="Pfam" id="PF24758">
    <property type="entry name" value="LRR_At5g56370"/>
    <property type="match status" value="2"/>
</dbReference>
<keyword evidence="2" id="KW-0802">TPR repeat</keyword>
<dbReference type="InterPro" id="IPR053781">
    <property type="entry name" value="F-box_AtFBL13-like"/>
</dbReference>
<feature type="repeat" description="ANK" evidence="1">
    <location>
        <begin position="157"/>
        <end position="189"/>
    </location>
</feature>
<feature type="compositionally biased region" description="Pro residues" evidence="3">
    <location>
        <begin position="739"/>
        <end position="748"/>
    </location>
</feature>
<dbReference type="InterPro" id="IPR036770">
    <property type="entry name" value="Ankyrin_rpt-contain_sf"/>
</dbReference>
<feature type="region of interest" description="Disordered" evidence="3">
    <location>
        <begin position="729"/>
        <end position="748"/>
    </location>
</feature>
<protein>
    <recommendedName>
        <fullName evidence="4">F-box domain-containing protein</fullName>
    </recommendedName>
</protein>
<keyword evidence="1" id="KW-0040">ANK repeat</keyword>
<feature type="repeat" description="ANK" evidence="1">
    <location>
        <begin position="3358"/>
        <end position="3390"/>
    </location>
</feature>
<feature type="repeat" description="ANK" evidence="1">
    <location>
        <begin position="2819"/>
        <end position="2851"/>
    </location>
</feature>
<dbReference type="PROSITE" id="PS50181">
    <property type="entry name" value="FBOX"/>
    <property type="match status" value="2"/>
</dbReference>
<dbReference type="HOGENOM" id="CLU_000270_0_0_1"/>
<feature type="repeat" description="ANK" evidence="1">
    <location>
        <begin position="413"/>
        <end position="435"/>
    </location>
</feature>
<feature type="repeat" description="ANK" evidence="1">
    <location>
        <begin position="515"/>
        <end position="544"/>
    </location>
</feature>
<dbReference type="eggNOG" id="KOG0504">
    <property type="taxonomic scope" value="Eukaryota"/>
</dbReference>
<proteinExistence type="predicted"/>
<feature type="repeat" description="TPR" evidence="2">
    <location>
        <begin position="681"/>
        <end position="714"/>
    </location>
</feature>
<keyword evidence="6" id="KW-1185">Reference proteome</keyword>
<dbReference type="Gramene" id="OMERI02G17080.1">
    <property type="protein sequence ID" value="OMERI02G17080.1"/>
    <property type="gene ID" value="OMERI02G17080"/>
</dbReference>
<dbReference type="Pfam" id="PF13181">
    <property type="entry name" value="TPR_8"/>
    <property type="match status" value="3"/>
</dbReference>
<evidence type="ECO:0000256" key="2">
    <source>
        <dbReference type="PROSITE-ProRule" id="PRU00339"/>
    </source>
</evidence>
<feature type="repeat" description="ANK" evidence="1">
    <location>
        <begin position="447"/>
        <end position="479"/>
    </location>
</feature>
<feature type="repeat" description="TPR" evidence="2">
    <location>
        <begin position="2658"/>
        <end position="2691"/>
    </location>
</feature>
<feature type="domain" description="F-box" evidence="4">
    <location>
        <begin position="1261"/>
        <end position="1297"/>
    </location>
</feature>
<evidence type="ECO:0000256" key="1">
    <source>
        <dbReference type="PROSITE-ProRule" id="PRU00023"/>
    </source>
</evidence>
<dbReference type="InterPro" id="IPR032675">
    <property type="entry name" value="LRR_dom_sf"/>
</dbReference>
<feature type="repeat" description="ANK" evidence="1">
    <location>
        <begin position="839"/>
        <end position="871"/>
    </location>
</feature>
<dbReference type="PROSITE" id="PS50005">
    <property type="entry name" value="TPR"/>
    <property type="match status" value="5"/>
</dbReference>
<dbReference type="STRING" id="40149.A0A0E0CKQ0"/>
<feature type="repeat" description="ANK" evidence="1">
    <location>
        <begin position="544"/>
        <end position="576"/>
    </location>
</feature>
<feature type="repeat" description="ANK" evidence="1">
    <location>
        <begin position="2948"/>
        <end position="2980"/>
    </location>
</feature>
<dbReference type="PANTHER" id="PTHR46224:SF53">
    <property type="entry name" value="OS02G0492900 PROTEIN"/>
    <property type="match status" value="1"/>
</dbReference>
<feature type="repeat" description="ANK" evidence="1">
    <location>
        <begin position="189"/>
        <end position="221"/>
    </location>
</feature>
<dbReference type="InterPro" id="IPR019734">
    <property type="entry name" value="TPR_rpt"/>
</dbReference>
<feature type="repeat" description="ANK" evidence="1">
    <location>
        <begin position="2852"/>
        <end position="2884"/>
    </location>
</feature>
<dbReference type="SMART" id="SM00028">
    <property type="entry name" value="TPR"/>
    <property type="match status" value="12"/>
</dbReference>
<feature type="domain" description="F-box" evidence="4">
    <location>
        <begin position="2126"/>
        <end position="2162"/>
    </location>
</feature>
<dbReference type="SUPFAM" id="SSF48452">
    <property type="entry name" value="TPR-like"/>
    <property type="match status" value="4"/>
</dbReference>
<feature type="repeat" description="ANK" evidence="1">
    <location>
        <begin position="1802"/>
        <end position="1834"/>
    </location>
</feature>
<organism evidence="5">
    <name type="scientific">Oryza meridionalis</name>
    <dbReference type="NCBI Taxonomy" id="40149"/>
    <lineage>
        <taxon>Eukaryota</taxon>
        <taxon>Viridiplantae</taxon>
        <taxon>Streptophyta</taxon>
        <taxon>Embryophyta</taxon>
        <taxon>Tracheophyta</taxon>
        <taxon>Spermatophyta</taxon>
        <taxon>Magnoliopsida</taxon>
        <taxon>Liliopsida</taxon>
        <taxon>Poales</taxon>
        <taxon>Poaceae</taxon>
        <taxon>BOP clade</taxon>
        <taxon>Oryzoideae</taxon>
        <taxon>Oryzeae</taxon>
        <taxon>Oryzinae</taxon>
        <taxon>Oryza</taxon>
    </lineage>
</organism>
<feature type="repeat" description="TPR" evidence="2">
    <location>
        <begin position="2590"/>
        <end position="2623"/>
    </location>
</feature>
<dbReference type="Pfam" id="PF00646">
    <property type="entry name" value="F-box"/>
    <property type="match status" value="2"/>
</dbReference>
<feature type="repeat" description="TPR" evidence="2">
    <location>
        <begin position="613"/>
        <end position="646"/>
    </location>
</feature>
<feature type="repeat" description="ANK" evidence="1">
    <location>
        <begin position="3262"/>
        <end position="3294"/>
    </location>
</feature>
<dbReference type="InterPro" id="IPR036047">
    <property type="entry name" value="F-box-like_dom_sf"/>
</dbReference>
<dbReference type="PROSITE" id="PS50088">
    <property type="entry name" value="ANK_REPEAT"/>
    <property type="match status" value="21"/>
</dbReference>
<feature type="repeat" description="TPR" evidence="2">
    <location>
        <begin position="3095"/>
        <end position="3128"/>
    </location>
</feature>
<dbReference type="CDD" id="cd22160">
    <property type="entry name" value="F-box_AtFBL13-like"/>
    <property type="match status" value="2"/>
</dbReference>
<dbReference type="Pfam" id="PF12796">
    <property type="entry name" value="Ank_2"/>
    <property type="match status" value="11"/>
</dbReference>
<name>A0A0E0CKQ0_9ORYZ</name>